<feature type="compositionally biased region" description="Basic and acidic residues" evidence="1">
    <location>
        <begin position="10"/>
        <end position="20"/>
    </location>
</feature>
<dbReference type="Proteomes" id="UP000028999">
    <property type="component" value="Unassembled WGS sequence"/>
</dbReference>
<gene>
    <name evidence="3" type="primary">BnaC03g64800D</name>
    <name evidence="2" type="ORF">DARMORV10_C03P84000.1</name>
    <name evidence="3" type="ORF">GSBRNA2T00037425001</name>
</gene>
<dbReference type="Gramene" id="CDY27440">
    <property type="protein sequence ID" value="CDY27440"/>
    <property type="gene ID" value="GSBRNA2T00037425001"/>
</dbReference>
<accession>A0A078GLH0</accession>
<evidence type="ECO:0000313" key="4">
    <source>
        <dbReference type="Proteomes" id="UP000028999"/>
    </source>
</evidence>
<sequence length="200" mass="22185">MEQQQLLNSEIRRAEKRVSPQERVPVALRLGDHSNSPTSQARIPASQRLGPVMDAGPSKAGEVPMKLNNEEARMGTKQTKELTRGEASRPAGFGGNSQSSDNIPFSKKVPRVWGIPGQFDVSKKYRPDIFFLIETKNPNDFMLQKVAQLGYEEHNLVAPTGHGAGGLALLWKQEVKLTVIYSDANVLETMIEHEGKKILR</sequence>
<organism evidence="3 4">
    <name type="scientific">Brassica napus</name>
    <name type="common">Rape</name>
    <dbReference type="NCBI Taxonomy" id="3708"/>
    <lineage>
        <taxon>Eukaryota</taxon>
        <taxon>Viridiplantae</taxon>
        <taxon>Streptophyta</taxon>
        <taxon>Embryophyta</taxon>
        <taxon>Tracheophyta</taxon>
        <taxon>Spermatophyta</taxon>
        <taxon>Magnoliopsida</taxon>
        <taxon>eudicotyledons</taxon>
        <taxon>Gunneridae</taxon>
        <taxon>Pentapetalae</taxon>
        <taxon>rosids</taxon>
        <taxon>malvids</taxon>
        <taxon>Brassicales</taxon>
        <taxon>Brassicaceae</taxon>
        <taxon>Brassiceae</taxon>
        <taxon>Brassica</taxon>
    </lineage>
</organism>
<dbReference type="OMA" id="NNEEARM"/>
<reference evidence="3 4" key="1">
    <citation type="journal article" date="2014" name="Science">
        <title>Plant genetics. Early allopolyploid evolution in the post-Neolithic Brassica napus oilseed genome.</title>
        <authorList>
            <person name="Chalhoub B."/>
            <person name="Denoeud F."/>
            <person name="Liu S."/>
            <person name="Parkin I.A."/>
            <person name="Tang H."/>
            <person name="Wang X."/>
            <person name="Chiquet J."/>
            <person name="Belcram H."/>
            <person name="Tong C."/>
            <person name="Samans B."/>
            <person name="Correa M."/>
            <person name="Da Silva C."/>
            <person name="Just J."/>
            <person name="Falentin C."/>
            <person name="Koh C.S."/>
            <person name="Le Clainche I."/>
            <person name="Bernard M."/>
            <person name="Bento P."/>
            <person name="Noel B."/>
            <person name="Labadie K."/>
            <person name="Alberti A."/>
            <person name="Charles M."/>
            <person name="Arnaud D."/>
            <person name="Guo H."/>
            <person name="Daviaud C."/>
            <person name="Alamery S."/>
            <person name="Jabbari K."/>
            <person name="Zhao M."/>
            <person name="Edger P.P."/>
            <person name="Chelaifa H."/>
            <person name="Tack D."/>
            <person name="Lassalle G."/>
            <person name="Mestiri I."/>
            <person name="Schnel N."/>
            <person name="Le Paslier M.C."/>
            <person name="Fan G."/>
            <person name="Renault V."/>
            <person name="Bayer P.E."/>
            <person name="Golicz A.A."/>
            <person name="Manoli S."/>
            <person name="Lee T.H."/>
            <person name="Thi V.H."/>
            <person name="Chalabi S."/>
            <person name="Hu Q."/>
            <person name="Fan C."/>
            <person name="Tollenaere R."/>
            <person name="Lu Y."/>
            <person name="Battail C."/>
            <person name="Shen J."/>
            <person name="Sidebottom C.H."/>
            <person name="Wang X."/>
            <person name="Canaguier A."/>
            <person name="Chauveau A."/>
            <person name="Berard A."/>
            <person name="Deniot G."/>
            <person name="Guan M."/>
            <person name="Liu Z."/>
            <person name="Sun F."/>
            <person name="Lim Y.P."/>
            <person name="Lyons E."/>
            <person name="Town C.D."/>
            <person name="Bancroft I."/>
            <person name="Wang X."/>
            <person name="Meng J."/>
            <person name="Ma J."/>
            <person name="Pires J.C."/>
            <person name="King G.J."/>
            <person name="Brunel D."/>
            <person name="Delourme R."/>
            <person name="Renard M."/>
            <person name="Aury J.M."/>
            <person name="Adams K.L."/>
            <person name="Batley J."/>
            <person name="Snowdon R.J."/>
            <person name="Tost J."/>
            <person name="Edwards D."/>
            <person name="Zhou Y."/>
            <person name="Hua W."/>
            <person name="Sharpe A.G."/>
            <person name="Paterson A.H."/>
            <person name="Guan C."/>
            <person name="Wincker P."/>
        </authorList>
    </citation>
    <scope>NUCLEOTIDE SEQUENCE [LARGE SCALE GENOMIC DNA]</scope>
    <source>
        <strain evidence="4">cv. Darmor-bzh</strain>
    </source>
</reference>
<dbReference type="PaxDb" id="3708-A0A078GLH0"/>
<dbReference type="EMBL" id="LK032204">
    <property type="protein sequence ID" value="CDY27440.1"/>
    <property type="molecule type" value="Genomic_DNA"/>
</dbReference>
<dbReference type="Proteomes" id="UP001295469">
    <property type="component" value="Chromosome C03"/>
</dbReference>
<feature type="region of interest" description="Disordered" evidence="1">
    <location>
        <begin position="76"/>
        <end position="101"/>
    </location>
</feature>
<evidence type="ECO:0000313" key="3">
    <source>
        <dbReference type="EMBL" id="CDY27440.1"/>
    </source>
</evidence>
<protein>
    <submittedName>
        <fullName evidence="2">(rape) hypothetical protein</fullName>
    </submittedName>
    <submittedName>
        <fullName evidence="3">BnaC03g64800D protein</fullName>
    </submittedName>
</protein>
<reference evidence="3" key="2">
    <citation type="submission" date="2014-06" db="EMBL/GenBank/DDBJ databases">
        <authorList>
            <person name="Genoscope - CEA"/>
        </authorList>
    </citation>
    <scope>NUCLEOTIDE SEQUENCE</scope>
</reference>
<name>A0A078GLH0_BRANA</name>
<keyword evidence="4" id="KW-1185">Reference proteome</keyword>
<evidence type="ECO:0000256" key="1">
    <source>
        <dbReference type="SAM" id="MobiDB-lite"/>
    </source>
</evidence>
<proteinExistence type="predicted"/>
<dbReference type="InterPro" id="IPR036691">
    <property type="entry name" value="Endo/exonu/phosph_ase_sf"/>
</dbReference>
<evidence type="ECO:0000313" key="2">
    <source>
        <dbReference type="EMBL" id="CAF1711161.1"/>
    </source>
</evidence>
<feature type="compositionally biased region" description="Basic and acidic residues" evidence="1">
    <location>
        <begin position="76"/>
        <end position="87"/>
    </location>
</feature>
<dbReference type="EMBL" id="HG994367">
    <property type="protein sequence ID" value="CAF1711161.1"/>
    <property type="molecule type" value="Genomic_DNA"/>
</dbReference>
<reference evidence="2" key="3">
    <citation type="submission" date="2021-01" db="EMBL/GenBank/DDBJ databases">
        <authorList>
            <consortium name="Genoscope - CEA"/>
            <person name="William W."/>
        </authorList>
    </citation>
    <scope>NUCLEOTIDE SEQUENCE</scope>
</reference>
<dbReference type="SUPFAM" id="SSF56219">
    <property type="entry name" value="DNase I-like"/>
    <property type="match status" value="1"/>
</dbReference>
<feature type="region of interest" description="Disordered" evidence="1">
    <location>
        <begin position="1"/>
        <end position="63"/>
    </location>
</feature>
<dbReference type="AlphaFoldDB" id="A0A078GLH0"/>